<dbReference type="EMBL" id="CP051774">
    <property type="protein sequence ID" value="QJE94302.1"/>
    <property type="molecule type" value="Genomic_DNA"/>
</dbReference>
<accession>A0A858RC56</accession>
<sequence>MNLILINQYYPPDVAPTGLMLEAVAEELAALGHHVTILCSRGGYGGQKDDAAGPRSTSDGIEVLRCWSTAYGRRGFLGKIADYASFYLGVAWGLCTARRPDRVVALTTPPYLSVMARVFSKLLGADHAHWVMDLYPDVMSAHGLLDARSIPYRLLSRVARFGFGGSRCAEVITLGPDMAKLTGHYTPDHVALSWIPLWGTESVEENEGDAEEQTRALRRKRDWGDDETIVMYSGNMGLGHRFGEILDAAAGFRRGSGLRFVFFGEGKRRKEIEEFIARHPEAPVELHGYVPRDELAGHLRSADVHLASLEPAWDGTMVPSKLQGIFAAGRPVIFVGTHASSIGTWVRESGGGWVVEPGDSQAMKAALEQAMDEGQCETRGTFAQGFSSAHFDKRRNSQEVARLMVRKR</sequence>
<evidence type="ECO:0000313" key="2">
    <source>
        <dbReference type="EMBL" id="QJE94302.1"/>
    </source>
</evidence>
<dbReference type="AlphaFoldDB" id="A0A858RC56"/>
<keyword evidence="3" id="KW-1185">Reference proteome</keyword>
<feature type="domain" description="Glycosyltransferase subfamily 4-like N-terminal" evidence="1">
    <location>
        <begin position="21"/>
        <end position="181"/>
    </location>
</feature>
<dbReference type="PANTHER" id="PTHR45947">
    <property type="entry name" value="SULFOQUINOVOSYL TRANSFERASE SQD2"/>
    <property type="match status" value="1"/>
</dbReference>
<dbReference type="Pfam" id="PF13692">
    <property type="entry name" value="Glyco_trans_1_4"/>
    <property type="match status" value="1"/>
</dbReference>
<evidence type="ECO:0000259" key="1">
    <source>
        <dbReference type="Pfam" id="PF13579"/>
    </source>
</evidence>
<protein>
    <submittedName>
        <fullName evidence="2">Glycosyltransferase family 4 protein</fullName>
    </submittedName>
</protein>
<dbReference type="GO" id="GO:0016758">
    <property type="term" value="F:hexosyltransferase activity"/>
    <property type="evidence" value="ECO:0007669"/>
    <property type="project" value="TreeGrafter"/>
</dbReference>
<dbReference type="KEGG" id="luo:HHL09_00380"/>
<keyword evidence="2" id="KW-0808">Transferase</keyword>
<organism evidence="2 3">
    <name type="scientific">Luteolibacter luteus</name>
    <dbReference type="NCBI Taxonomy" id="2728835"/>
    <lineage>
        <taxon>Bacteria</taxon>
        <taxon>Pseudomonadati</taxon>
        <taxon>Verrucomicrobiota</taxon>
        <taxon>Verrucomicrobiia</taxon>
        <taxon>Verrucomicrobiales</taxon>
        <taxon>Verrucomicrobiaceae</taxon>
        <taxon>Luteolibacter</taxon>
    </lineage>
</organism>
<dbReference type="RefSeq" id="WP_169452523.1">
    <property type="nucleotide sequence ID" value="NZ_CP051774.1"/>
</dbReference>
<dbReference type="InterPro" id="IPR050194">
    <property type="entry name" value="Glycosyltransferase_grp1"/>
</dbReference>
<reference evidence="2 3" key="1">
    <citation type="submission" date="2020-04" db="EMBL/GenBank/DDBJ databases">
        <title>Luteolibacter sp. G-1-1-1 isolated from soil.</title>
        <authorList>
            <person name="Dahal R.H."/>
        </authorList>
    </citation>
    <scope>NUCLEOTIDE SEQUENCE [LARGE SCALE GENOMIC DNA]</scope>
    <source>
        <strain evidence="2 3">G-1-1-1</strain>
    </source>
</reference>
<dbReference type="Pfam" id="PF13579">
    <property type="entry name" value="Glyco_trans_4_4"/>
    <property type="match status" value="1"/>
</dbReference>
<dbReference type="Proteomes" id="UP000501812">
    <property type="component" value="Chromosome"/>
</dbReference>
<dbReference type="CDD" id="cd03794">
    <property type="entry name" value="GT4_WbuB-like"/>
    <property type="match status" value="1"/>
</dbReference>
<dbReference type="Gene3D" id="3.40.50.2000">
    <property type="entry name" value="Glycogen Phosphorylase B"/>
    <property type="match status" value="2"/>
</dbReference>
<gene>
    <name evidence="2" type="ORF">HHL09_00380</name>
</gene>
<proteinExistence type="predicted"/>
<dbReference type="InterPro" id="IPR028098">
    <property type="entry name" value="Glyco_trans_4-like_N"/>
</dbReference>
<dbReference type="SUPFAM" id="SSF53756">
    <property type="entry name" value="UDP-Glycosyltransferase/glycogen phosphorylase"/>
    <property type="match status" value="1"/>
</dbReference>
<dbReference type="PANTHER" id="PTHR45947:SF3">
    <property type="entry name" value="SULFOQUINOVOSYL TRANSFERASE SQD2"/>
    <property type="match status" value="1"/>
</dbReference>
<evidence type="ECO:0000313" key="3">
    <source>
        <dbReference type="Proteomes" id="UP000501812"/>
    </source>
</evidence>
<name>A0A858RC56_9BACT</name>